<feature type="transmembrane region" description="Helical" evidence="9">
    <location>
        <begin position="20"/>
        <end position="38"/>
    </location>
</feature>
<gene>
    <name evidence="11" type="ORF">Atep_07420</name>
</gene>
<evidence type="ECO:0000256" key="1">
    <source>
        <dbReference type="ARBA" id="ARBA00004401"/>
    </source>
</evidence>
<keyword evidence="2" id="KW-1003">Cell membrane</keyword>
<evidence type="ECO:0000256" key="6">
    <source>
        <dbReference type="ARBA" id="ARBA00023186"/>
    </source>
</evidence>
<dbReference type="InterPro" id="IPR026039">
    <property type="entry name" value="YfgM"/>
</dbReference>
<dbReference type="InterPro" id="IPR011990">
    <property type="entry name" value="TPR-like_helical_dom_sf"/>
</dbReference>
<comment type="similarity">
    <text evidence="7">Belongs to the YfgM family.</text>
</comment>
<dbReference type="PANTHER" id="PTHR38035:SF1">
    <property type="entry name" value="ANCILLARY SECYEG TRANSLOCON SUBUNIT"/>
    <property type="match status" value="1"/>
</dbReference>
<dbReference type="EMBL" id="AP024563">
    <property type="protein sequence ID" value="BCU06065.1"/>
    <property type="molecule type" value="Genomic_DNA"/>
</dbReference>
<keyword evidence="12" id="KW-1185">Reference proteome</keyword>
<dbReference type="Pfam" id="PF09976">
    <property type="entry name" value="TPR_21"/>
    <property type="match status" value="1"/>
</dbReference>
<accession>A0ABM7QJZ1</accession>
<evidence type="ECO:0000256" key="9">
    <source>
        <dbReference type="SAM" id="Phobius"/>
    </source>
</evidence>
<evidence type="ECO:0000256" key="4">
    <source>
        <dbReference type="ARBA" id="ARBA00022989"/>
    </source>
</evidence>
<keyword evidence="5 9" id="KW-0472">Membrane</keyword>
<dbReference type="PANTHER" id="PTHR38035">
    <property type="entry name" value="UPF0070 PROTEIN YFGM"/>
    <property type="match status" value="1"/>
</dbReference>
<sequence>MSYETDDEKVEAIKTWWKENGLSVIAGAAIGLGAIWGWRLWIGYQEGAAGQASMAFEQLMLDAADRQTEAVTKRVESLKDDFGSTPYPALGALVAAKALHEAGQTDEAMAMLRNAIDTAPDPAIARLAALRLARLQFAENRLDEAAGTLDKYDVSPAFAGEFAAVRGDIAAARGDPDAARAAYQRAIESGSSLSQLIRLKLDNLPAAG</sequence>
<evidence type="ECO:0000313" key="12">
    <source>
        <dbReference type="Proteomes" id="UP000680679"/>
    </source>
</evidence>
<evidence type="ECO:0000256" key="5">
    <source>
        <dbReference type="ARBA" id="ARBA00023136"/>
    </source>
</evidence>
<evidence type="ECO:0000313" key="11">
    <source>
        <dbReference type="EMBL" id="BCU06065.1"/>
    </source>
</evidence>
<feature type="domain" description="Ancillary SecYEG translocon subunit/Cell division coordinator CpoB TPR" evidence="10">
    <location>
        <begin position="14"/>
        <end position="205"/>
    </location>
</feature>
<dbReference type="InterPro" id="IPR018704">
    <property type="entry name" value="SecYEG/CpoB_TPR"/>
</dbReference>
<proteinExistence type="inferred from homology"/>
<evidence type="ECO:0000256" key="3">
    <source>
        <dbReference type="ARBA" id="ARBA00022692"/>
    </source>
</evidence>
<name>A0ABM7QJZ1_9GAMM</name>
<dbReference type="PIRSF" id="PIRSF006170">
    <property type="entry name" value="YfgM"/>
    <property type="match status" value="1"/>
</dbReference>
<dbReference type="Gene3D" id="1.25.40.10">
    <property type="entry name" value="Tetratricopeptide repeat domain"/>
    <property type="match status" value="1"/>
</dbReference>
<reference evidence="11 12" key="1">
    <citation type="submission" date="2021-04" db="EMBL/GenBank/DDBJ databases">
        <title>Complete genome sequencing of Allochromatium tepidum strain NZ.</title>
        <authorList>
            <person name="Tsukatani Y."/>
            <person name="Mori H."/>
        </authorList>
    </citation>
    <scope>NUCLEOTIDE SEQUENCE [LARGE SCALE GENOMIC DNA]</scope>
    <source>
        <strain evidence="11 12">NZ</strain>
    </source>
</reference>
<dbReference type="Proteomes" id="UP000680679">
    <property type="component" value="Chromosome"/>
</dbReference>
<keyword evidence="3 9" id="KW-0812">Transmembrane</keyword>
<evidence type="ECO:0000256" key="8">
    <source>
        <dbReference type="ARBA" id="ARBA00024235"/>
    </source>
</evidence>
<dbReference type="SUPFAM" id="SSF48452">
    <property type="entry name" value="TPR-like"/>
    <property type="match status" value="1"/>
</dbReference>
<comment type="subcellular location">
    <subcellularLocation>
        <location evidence="1">Cell membrane</location>
        <topology evidence="1">Single-pass type II membrane protein</topology>
    </subcellularLocation>
</comment>
<dbReference type="RefSeq" id="WP_213380339.1">
    <property type="nucleotide sequence ID" value="NZ_AP024563.1"/>
</dbReference>
<evidence type="ECO:0000256" key="2">
    <source>
        <dbReference type="ARBA" id="ARBA00022475"/>
    </source>
</evidence>
<protein>
    <recommendedName>
        <fullName evidence="8">Ancillary SecYEG translocon subunit</fullName>
    </recommendedName>
</protein>
<keyword evidence="6" id="KW-0143">Chaperone</keyword>
<evidence type="ECO:0000256" key="7">
    <source>
        <dbReference type="ARBA" id="ARBA00024197"/>
    </source>
</evidence>
<organism evidence="11 12">
    <name type="scientific">Allochromatium tepidum</name>
    <dbReference type="NCBI Taxonomy" id="553982"/>
    <lineage>
        <taxon>Bacteria</taxon>
        <taxon>Pseudomonadati</taxon>
        <taxon>Pseudomonadota</taxon>
        <taxon>Gammaproteobacteria</taxon>
        <taxon>Chromatiales</taxon>
        <taxon>Chromatiaceae</taxon>
        <taxon>Allochromatium</taxon>
    </lineage>
</organism>
<keyword evidence="4 9" id="KW-1133">Transmembrane helix</keyword>
<evidence type="ECO:0000259" key="10">
    <source>
        <dbReference type="Pfam" id="PF09976"/>
    </source>
</evidence>